<feature type="transmembrane region" description="Helical" evidence="10">
    <location>
        <begin position="208"/>
        <end position="229"/>
    </location>
</feature>
<dbReference type="SMART" id="SM00013">
    <property type="entry name" value="LRRNT"/>
    <property type="match status" value="1"/>
</dbReference>
<dbReference type="PANTHER" id="PTHR24369">
    <property type="entry name" value="ANTIGEN BSP, PUTATIVE-RELATED"/>
    <property type="match status" value="1"/>
</dbReference>
<evidence type="ECO:0000256" key="7">
    <source>
        <dbReference type="ARBA" id="ARBA00023136"/>
    </source>
</evidence>
<dbReference type="Pfam" id="PF00560">
    <property type="entry name" value="LRR_1"/>
    <property type="match status" value="1"/>
</dbReference>
<dbReference type="Pfam" id="PF13855">
    <property type="entry name" value="LRR_8"/>
    <property type="match status" value="1"/>
</dbReference>
<evidence type="ECO:0000259" key="11">
    <source>
        <dbReference type="SMART" id="SM00013"/>
    </source>
</evidence>
<keyword evidence="6 10" id="KW-1133">Transmembrane helix</keyword>
<keyword evidence="13" id="KW-1185">Reference proteome</keyword>
<dbReference type="PANTHER" id="PTHR24369:SF170">
    <property type="entry name" value="LEUCINE-RICH REPEAT-CONTAINING PROTEIN 3"/>
    <property type="match status" value="1"/>
</dbReference>
<dbReference type="Gene3D" id="3.80.10.10">
    <property type="entry name" value="Ribonuclease Inhibitor"/>
    <property type="match status" value="1"/>
</dbReference>
<comment type="subcellular location">
    <subcellularLocation>
        <location evidence="1">Membrane</location>
        <topology evidence="1">Single-pass membrane protein</topology>
    </subcellularLocation>
</comment>
<evidence type="ECO:0000256" key="8">
    <source>
        <dbReference type="ARBA" id="ARBA00049658"/>
    </source>
</evidence>
<dbReference type="InterPro" id="IPR003591">
    <property type="entry name" value="Leu-rich_rpt_typical-subtyp"/>
</dbReference>
<evidence type="ECO:0000256" key="5">
    <source>
        <dbReference type="ARBA" id="ARBA00022737"/>
    </source>
</evidence>
<dbReference type="InterPro" id="IPR050541">
    <property type="entry name" value="LRR_TM_domain-containing"/>
</dbReference>
<dbReference type="FunFam" id="3.80.10.10:FF:000069">
    <property type="entry name" value="leucine-rich repeat-containing protein 3B"/>
    <property type="match status" value="1"/>
</dbReference>
<evidence type="ECO:0000256" key="4">
    <source>
        <dbReference type="ARBA" id="ARBA00022729"/>
    </source>
</evidence>
<keyword evidence="4" id="KW-0732">Signal</keyword>
<protein>
    <recommendedName>
        <fullName evidence="9">Leucine-rich repeat-containing protein 3</fullName>
    </recommendedName>
</protein>
<dbReference type="GeneTree" id="ENSGT00940000154360"/>
<dbReference type="SUPFAM" id="SSF52058">
    <property type="entry name" value="L domain-like"/>
    <property type="match status" value="1"/>
</dbReference>
<comment type="similarity">
    <text evidence="8">Belongs to the LRRC3 family.</text>
</comment>
<dbReference type="Pfam" id="PF01462">
    <property type="entry name" value="LRRNT"/>
    <property type="match status" value="1"/>
</dbReference>
<evidence type="ECO:0000256" key="9">
    <source>
        <dbReference type="ARBA" id="ARBA00049749"/>
    </source>
</evidence>
<dbReference type="InterPro" id="IPR000372">
    <property type="entry name" value="LRRNT"/>
</dbReference>
<reference evidence="12" key="2">
    <citation type="submission" date="2025-08" db="UniProtKB">
        <authorList>
            <consortium name="Ensembl"/>
        </authorList>
    </citation>
    <scope>IDENTIFICATION</scope>
</reference>
<proteinExistence type="inferred from homology"/>
<keyword evidence="7 10" id="KW-0472">Membrane</keyword>
<dbReference type="STRING" id="42514.ENSPNAP00000002079"/>
<keyword evidence="5" id="KW-0677">Repeat</keyword>
<sequence>KRNDISYLTLKTFFLPFLRDLDSLCLDPGILTVLTCPKNCHCTERNGHKTVQCTSRDLEKIPANIPEDTVSLQLASNRITRIPSQAFKGLRRLQELDISNNAIEVVEEGAFHGISEGLRALDLSNNLLRGVPRETFARLHAKISLAGNPWHCECALQEVLRELQLDPDTVNQVNCQTAVREEYAGKPVIQVLDSGVNFCSFQRKTTDVAMFITMFGWFTMVIAYVVYYVRQNREDARRHLEYLKALPNSPRDSKDSGTISTVL</sequence>
<dbReference type="Proteomes" id="UP001501920">
    <property type="component" value="Chromosome 30"/>
</dbReference>
<dbReference type="SMART" id="SM00369">
    <property type="entry name" value="LRR_TYP"/>
    <property type="match status" value="3"/>
</dbReference>
<keyword evidence="3 10" id="KW-0812">Transmembrane</keyword>
<dbReference type="OMA" id="CSFQRKT"/>
<evidence type="ECO:0000256" key="10">
    <source>
        <dbReference type="SAM" id="Phobius"/>
    </source>
</evidence>
<evidence type="ECO:0000313" key="12">
    <source>
        <dbReference type="Ensembl" id="ENSPNAP00000002079.2"/>
    </source>
</evidence>
<evidence type="ECO:0000256" key="2">
    <source>
        <dbReference type="ARBA" id="ARBA00022614"/>
    </source>
</evidence>
<evidence type="ECO:0000256" key="3">
    <source>
        <dbReference type="ARBA" id="ARBA00022692"/>
    </source>
</evidence>
<evidence type="ECO:0000256" key="1">
    <source>
        <dbReference type="ARBA" id="ARBA00004167"/>
    </source>
</evidence>
<dbReference type="InterPro" id="IPR001611">
    <property type="entry name" value="Leu-rich_rpt"/>
</dbReference>
<dbReference type="GO" id="GO:0005886">
    <property type="term" value="C:plasma membrane"/>
    <property type="evidence" value="ECO:0007669"/>
    <property type="project" value="TreeGrafter"/>
</dbReference>
<dbReference type="AlphaFoldDB" id="A0A3B4BU64"/>
<evidence type="ECO:0000313" key="13">
    <source>
        <dbReference type="Proteomes" id="UP001501920"/>
    </source>
</evidence>
<feature type="domain" description="LRRNT" evidence="11">
    <location>
        <begin position="35"/>
        <end position="71"/>
    </location>
</feature>
<dbReference type="InterPro" id="IPR032675">
    <property type="entry name" value="LRR_dom_sf"/>
</dbReference>
<name>A0A3B4BU64_PYGNA</name>
<gene>
    <name evidence="12" type="primary">LRRC3</name>
</gene>
<dbReference type="Ensembl" id="ENSPNAT00000011056.2">
    <property type="protein sequence ID" value="ENSPNAP00000002079.2"/>
    <property type="gene ID" value="ENSPNAG00000008551.2"/>
</dbReference>
<reference evidence="12 13" key="1">
    <citation type="submission" date="2020-10" db="EMBL/GenBank/DDBJ databases">
        <title>Pygocentrus nattereri (red-bellied piranha) genome, fPygNat1, primary haplotype.</title>
        <authorList>
            <person name="Myers G."/>
            <person name="Meyer A."/>
            <person name="Karagic N."/>
            <person name="Pippel M."/>
            <person name="Winkler S."/>
            <person name="Tracey A."/>
            <person name="Wood J."/>
            <person name="Formenti G."/>
            <person name="Howe K."/>
            <person name="Fedrigo O."/>
            <person name="Jarvis E.D."/>
        </authorList>
    </citation>
    <scope>NUCLEOTIDE SEQUENCE [LARGE SCALE GENOMIC DNA]</scope>
</reference>
<accession>A0A3B4BU64</accession>
<evidence type="ECO:0000256" key="6">
    <source>
        <dbReference type="ARBA" id="ARBA00022989"/>
    </source>
</evidence>
<reference evidence="12" key="3">
    <citation type="submission" date="2025-09" db="UniProtKB">
        <authorList>
            <consortium name="Ensembl"/>
        </authorList>
    </citation>
    <scope>IDENTIFICATION</scope>
</reference>
<keyword evidence="2" id="KW-0433">Leucine-rich repeat</keyword>
<organism evidence="12 13">
    <name type="scientific">Pygocentrus nattereri</name>
    <name type="common">Red-bellied piranha</name>
    <dbReference type="NCBI Taxonomy" id="42514"/>
    <lineage>
        <taxon>Eukaryota</taxon>
        <taxon>Metazoa</taxon>
        <taxon>Chordata</taxon>
        <taxon>Craniata</taxon>
        <taxon>Vertebrata</taxon>
        <taxon>Euteleostomi</taxon>
        <taxon>Actinopterygii</taxon>
        <taxon>Neopterygii</taxon>
        <taxon>Teleostei</taxon>
        <taxon>Ostariophysi</taxon>
        <taxon>Characiformes</taxon>
        <taxon>Characoidei</taxon>
        <taxon>Pygocentrus</taxon>
    </lineage>
</organism>